<feature type="transmembrane region" description="Helical" evidence="1">
    <location>
        <begin position="68"/>
        <end position="87"/>
    </location>
</feature>
<keyword evidence="1" id="KW-0472">Membrane</keyword>
<feature type="transmembrane region" description="Helical" evidence="1">
    <location>
        <begin position="99"/>
        <end position="119"/>
    </location>
</feature>
<keyword evidence="1" id="KW-0812">Transmembrane</keyword>
<name>A0ABT4XWS1_9RHOB</name>
<gene>
    <name evidence="2" type="ORF">PFY00_16770</name>
</gene>
<feature type="transmembrane region" description="Helical" evidence="1">
    <location>
        <begin position="213"/>
        <end position="234"/>
    </location>
</feature>
<feature type="transmembrane region" description="Helical" evidence="1">
    <location>
        <begin position="240"/>
        <end position="263"/>
    </location>
</feature>
<keyword evidence="3" id="KW-1185">Reference proteome</keyword>
<keyword evidence="1" id="KW-1133">Transmembrane helix</keyword>
<comment type="caution">
    <text evidence="2">The sequence shown here is derived from an EMBL/GenBank/DDBJ whole genome shotgun (WGS) entry which is preliminary data.</text>
</comment>
<proteinExistence type="predicted"/>
<feature type="transmembrane region" description="Helical" evidence="1">
    <location>
        <begin position="9"/>
        <end position="29"/>
    </location>
</feature>
<evidence type="ECO:0000256" key="1">
    <source>
        <dbReference type="SAM" id="Phobius"/>
    </source>
</evidence>
<evidence type="ECO:0000313" key="3">
    <source>
        <dbReference type="Proteomes" id="UP001210720"/>
    </source>
</evidence>
<accession>A0ABT4XWS1</accession>
<feature type="transmembrane region" description="Helical" evidence="1">
    <location>
        <begin position="314"/>
        <end position="336"/>
    </location>
</feature>
<reference evidence="2 3" key="1">
    <citation type="submission" date="2023-01" db="EMBL/GenBank/DDBJ databases">
        <title>Thalassococcus onchidii sp. nov., isolated from a marine invertebrate from the South China Sea.</title>
        <authorList>
            <person name="Xu S."/>
            <person name="Liu Z."/>
            <person name="Xu Y."/>
        </authorList>
    </citation>
    <scope>NUCLEOTIDE SEQUENCE [LARGE SCALE GENOMIC DNA]</scope>
    <source>
        <strain evidence="2 3">KCTC 32084</strain>
    </source>
</reference>
<sequence length="576" mass="61596">MDKATSTGSLWAILMAIGALAGVSGWWLIDQSMDAGLQERTVLAASAFCFAFFFCVAALTGPINVLRTLIPAACLAVMLAGLLWNASFRHESIDDYLSMVYPGVGYGMALLILTPFLSAGLQRAGGWRDYPALFGTSWQIIVRFVAALIFTALFWGLLSLSDALLSIVGLELLDFVTRFDAVVWALTGAVFGLALAVVFELSDYISPYLILRLLRLFLPLVFAVSLIFTIMLAIRGWDGLLGGLSPAATLTAFAIAAIVLVTITVERDQQDAVRAPFMRGCVQGMALLVPILGGLALWAIWLRVVQYGLTPTRLMALTIAGVVLAYGLAFGLAVLLRAGWMSRIRDANIWLALLCAATCLVWISPLLKAETLSARSQLDRGLAGADIDQLPIAQLAHDWGTAGKAALAQLKQAKPEMVAAIDRAAERNNDQATVTQSDLATIAAAIPIYPLGDPLPPASFSDLSAFVVTQWIASCENALLSGDPGCALYLAAFTDSGEAEQALLFIRSGSGNFSTRALRLRDGKLVFAGDVVTRGGFGARNITEADLQALHDGAAKMVTPDWKVLRLGEHEIFPNN</sequence>
<feature type="transmembrane region" description="Helical" evidence="1">
    <location>
        <begin position="284"/>
        <end position="302"/>
    </location>
</feature>
<dbReference type="Proteomes" id="UP001210720">
    <property type="component" value="Unassembled WGS sequence"/>
</dbReference>
<dbReference type="EMBL" id="JAQIOY010000009">
    <property type="protein sequence ID" value="MDA7426391.1"/>
    <property type="molecule type" value="Genomic_DNA"/>
</dbReference>
<protein>
    <submittedName>
        <fullName evidence="2">DUF4153 domain-containing protein</fullName>
    </submittedName>
</protein>
<dbReference type="Pfam" id="PF13687">
    <property type="entry name" value="DUF4153"/>
    <property type="match status" value="1"/>
</dbReference>
<dbReference type="InterPro" id="IPR025291">
    <property type="entry name" value="DUF4153"/>
</dbReference>
<feature type="transmembrane region" description="Helical" evidence="1">
    <location>
        <begin position="181"/>
        <end position="201"/>
    </location>
</feature>
<evidence type="ECO:0000313" key="2">
    <source>
        <dbReference type="EMBL" id="MDA7426391.1"/>
    </source>
</evidence>
<feature type="transmembrane region" description="Helical" evidence="1">
    <location>
        <begin position="348"/>
        <end position="367"/>
    </location>
</feature>
<feature type="transmembrane region" description="Helical" evidence="1">
    <location>
        <begin position="140"/>
        <end position="161"/>
    </location>
</feature>
<dbReference type="RefSeq" id="WP_271433747.1">
    <property type="nucleotide sequence ID" value="NZ_JAQIOY010000009.1"/>
</dbReference>
<feature type="transmembrane region" description="Helical" evidence="1">
    <location>
        <begin position="41"/>
        <end position="61"/>
    </location>
</feature>
<organism evidence="2 3">
    <name type="scientific">Thalassococcus lentus</name>
    <dbReference type="NCBI Taxonomy" id="1210524"/>
    <lineage>
        <taxon>Bacteria</taxon>
        <taxon>Pseudomonadati</taxon>
        <taxon>Pseudomonadota</taxon>
        <taxon>Alphaproteobacteria</taxon>
        <taxon>Rhodobacterales</taxon>
        <taxon>Roseobacteraceae</taxon>
        <taxon>Thalassococcus</taxon>
    </lineage>
</organism>